<dbReference type="Pfam" id="PF13487">
    <property type="entry name" value="HD_5"/>
    <property type="match status" value="1"/>
</dbReference>
<evidence type="ECO:0000259" key="7">
    <source>
        <dbReference type="PROSITE" id="PS51832"/>
    </source>
</evidence>
<organism evidence="8 9">
    <name type="scientific">Sulfoacidibacillus ferrooxidans</name>
    <dbReference type="NCBI Taxonomy" id="2005001"/>
    <lineage>
        <taxon>Bacteria</taxon>
        <taxon>Bacillati</taxon>
        <taxon>Bacillota</taxon>
        <taxon>Bacilli</taxon>
        <taxon>Bacillales</taxon>
        <taxon>Alicyclobacillaceae</taxon>
        <taxon>Sulfoacidibacillus</taxon>
    </lineage>
</organism>
<dbReference type="PROSITE" id="PS51831">
    <property type="entry name" value="HD"/>
    <property type="match status" value="1"/>
</dbReference>
<protein>
    <submittedName>
        <fullName evidence="8">Uncharacterized protein</fullName>
    </submittedName>
</protein>
<feature type="transmembrane region" description="Helical" evidence="4">
    <location>
        <begin position="238"/>
        <end position="261"/>
    </location>
</feature>
<gene>
    <name evidence="8" type="ORF">MM817_00239</name>
</gene>
<dbReference type="CDD" id="cd06225">
    <property type="entry name" value="HAMP"/>
    <property type="match status" value="1"/>
</dbReference>
<dbReference type="InterPro" id="IPR037522">
    <property type="entry name" value="HD_GYP_dom"/>
</dbReference>
<feature type="domain" description="HAMP" evidence="5">
    <location>
        <begin position="262"/>
        <end position="314"/>
    </location>
</feature>
<evidence type="ECO:0000313" key="9">
    <source>
        <dbReference type="Proteomes" id="UP001139263"/>
    </source>
</evidence>
<feature type="transmembrane region" description="Helical" evidence="4">
    <location>
        <begin position="144"/>
        <end position="166"/>
    </location>
</feature>
<name>A0A9X2AAL7_9BACL</name>
<evidence type="ECO:0000259" key="5">
    <source>
        <dbReference type="PROSITE" id="PS50885"/>
    </source>
</evidence>
<keyword evidence="4" id="KW-0812">Transmembrane</keyword>
<dbReference type="SMART" id="SM00471">
    <property type="entry name" value="HDc"/>
    <property type="match status" value="1"/>
</dbReference>
<dbReference type="Gene3D" id="1.10.3210.10">
    <property type="entry name" value="Hypothetical protein af1432"/>
    <property type="match status" value="1"/>
</dbReference>
<evidence type="ECO:0000256" key="1">
    <source>
        <dbReference type="ARBA" id="ARBA00004236"/>
    </source>
</evidence>
<evidence type="ECO:0000256" key="4">
    <source>
        <dbReference type="SAM" id="Phobius"/>
    </source>
</evidence>
<dbReference type="CDD" id="cd00077">
    <property type="entry name" value="HDc"/>
    <property type="match status" value="1"/>
</dbReference>
<dbReference type="SUPFAM" id="SSF158472">
    <property type="entry name" value="HAMP domain-like"/>
    <property type="match status" value="1"/>
</dbReference>
<sequence>MFMFNSSTTPTYRRFLLRLIVNYAVSSIVTVLGVGGIFIFSTLRVPHGQLLTLLLTLVISLVIMWISEFLALQRHLQPIAIVFRKDQSTLTVEQLNRAYAQIHRFPVLSVKRIMGPHLLGLSIPAMLMTLWELSVHLLTIPYSYVVFAAIGAILIAGMHSLVEFFLETESIRELLLSLNDIASNRFSTKLSLHGAVLVSIRKKFALSLLIMSIFPLLLFSIATQIRLQQVDPSLSAEYWRWAFVILLLGVGFAIMSAWLLARNILIPIEGIKNTMHEVEQGDFAVRATDLYSDEFSRLISGFNQMVQGLSDRDAINETLLDSYFATLSAALDARDPYTAGHSYRVAHYAVTIGKYIGYSTTELTTIRKSALLHDIGKIGVRDDVLLKTGKLSHEEFEQMKQHPVLGEDILKQVQPSESMAPLLPGVRSHHERFDGLGYPDGLAGYDIPMLGRIIAVADAFDAMTSDRPYRKGMPIEKALSIIEDGSGTQWDPEFATAFVALTKIGWEAPEENSIHPWSTLSLSQAAASEHR</sequence>
<comment type="caution">
    <text evidence="8">The sequence shown here is derived from an EMBL/GenBank/DDBJ whole genome shotgun (WGS) entry which is preliminary data.</text>
</comment>
<feature type="transmembrane region" description="Helical" evidence="4">
    <location>
        <begin position="49"/>
        <end position="72"/>
    </location>
</feature>
<dbReference type="InterPro" id="IPR003660">
    <property type="entry name" value="HAMP_dom"/>
</dbReference>
<evidence type="ECO:0000256" key="3">
    <source>
        <dbReference type="ARBA" id="ARBA00023136"/>
    </source>
</evidence>
<dbReference type="EMBL" id="JALBUF010000001">
    <property type="protein sequence ID" value="MCI0181988.1"/>
    <property type="molecule type" value="Genomic_DNA"/>
</dbReference>
<dbReference type="InterPro" id="IPR003607">
    <property type="entry name" value="HD/PDEase_dom"/>
</dbReference>
<feature type="transmembrane region" description="Helical" evidence="4">
    <location>
        <begin position="204"/>
        <end position="226"/>
    </location>
</feature>
<dbReference type="AlphaFoldDB" id="A0A9X2AAL7"/>
<evidence type="ECO:0000259" key="6">
    <source>
        <dbReference type="PROSITE" id="PS51831"/>
    </source>
</evidence>
<dbReference type="PROSITE" id="PS50885">
    <property type="entry name" value="HAMP"/>
    <property type="match status" value="1"/>
</dbReference>
<dbReference type="PANTHER" id="PTHR43155:SF2">
    <property type="entry name" value="CYCLIC DI-GMP PHOSPHODIESTERASE PA4108"/>
    <property type="match status" value="1"/>
</dbReference>
<proteinExistence type="predicted"/>
<keyword evidence="3 4" id="KW-0472">Membrane</keyword>
<feature type="transmembrane region" description="Helical" evidence="4">
    <location>
        <begin position="118"/>
        <end position="138"/>
    </location>
</feature>
<dbReference type="Pfam" id="PF00672">
    <property type="entry name" value="HAMP"/>
    <property type="match status" value="1"/>
</dbReference>
<accession>A0A9X2AAL7</accession>
<dbReference type="SMART" id="SM00304">
    <property type="entry name" value="HAMP"/>
    <property type="match status" value="1"/>
</dbReference>
<feature type="domain" description="HD-GYP" evidence="7">
    <location>
        <begin position="316"/>
        <end position="514"/>
    </location>
</feature>
<evidence type="ECO:0000313" key="8">
    <source>
        <dbReference type="EMBL" id="MCI0181988.1"/>
    </source>
</evidence>
<feature type="domain" description="HD" evidence="6">
    <location>
        <begin position="338"/>
        <end position="463"/>
    </location>
</feature>
<keyword evidence="9" id="KW-1185">Reference proteome</keyword>
<dbReference type="PANTHER" id="PTHR43155">
    <property type="entry name" value="CYCLIC DI-GMP PHOSPHODIESTERASE PA4108-RELATED"/>
    <property type="match status" value="1"/>
</dbReference>
<dbReference type="GO" id="GO:0007165">
    <property type="term" value="P:signal transduction"/>
    <property type="evidence" value="ECO:0007669"/>
    <property type="project" value="InterPro"/>
</dbReference>
<dbReference type="RefSeq" id="WP_241711609.1">
    <property type="nucleotide sequence ID" value="NZ_JALBUF010000001.1"/>
</dbReference>
<comment type="subcellular location">
    <subcellularLocation>
        <location evidence="1">Cell membrane</location>
    </subcellularLocation>
</comment>
<keyword evidence="2" id="KW-1003">Cell membrane</keyword>
<feature type="transmembrane region" description="Helical" evidence="4">
    <location>
        <begin position="20"/>
        <end position="43"/>
    </location>
</feature>
<dbReference type="Proteomes" id="UP001139263">
    <property type="component" value="Unassembled WGS sequence"/>
</dbReference>
<evidence type="ECO:0000256" key="2">
    <source>
        <dbReference type="ARBA" id="ARBA00022475"/>
    </source>
</evidence>
<reference evidence="8" key="1">
    <citation type="submission" date="2022-03" db="EMBL/GenBank/DDBJ databases">
        <title>Draft Genome Sequence of Firmicute Strain S0AB, a Heterotrophic Iron/Sulfur-Oxidizing Extreme Acidophile.</title>
        <authorList>
            <person name="Vergara E."/>
            <person name="Pakostova E."/>
            <person name="Johnson D.B."/>
            <person name="Holmes D.S."/>
        </authorList>
    </citation>
    <scope>NUCLEOTIDE SEQUENCE</scope>
    <source>
        <strain evidence="8">S0AB</strain>
    </source>
</reference>
<dbReference type="Gene3D" id="6.10.340.10">
    <property type="match status" value="1"/>
</dbReference>
<dbReference type="InterPro" id="IPR006674">
    <property type="entry name" value="HD_domain"/>
</dbReference>
<dbReference type="PROSITE" id="PS51832">
    <property type="entry name" value="HD_GYP"/>
    <property type="match status" value="1"/>
</dbReference>
<keyword evidence="4" id="KW-1133">Transmembrane helix</keyword>
<dbReference type="SUPFAM" id="SSF109604">
    <property type="entry name" value="HD-domain/PDEase-like"/>
    <property type="match status" value="1"/>
</dbReference>
<dbReference type="GO" id="GO:0005886">
    <property type="term" value="C:plasma membrane"/>
    <property type="evidence" value="ECO:0007669"/>
    <property type="project" value="UniProtKB-SubCell"/>
</dbReference>